<dbReference type="CDD" id="cd00590">
    <property type="entry name" value="RRM_SF"/>
    <property type="match status" value="1"/>
</dbReference>
<proteinExistence type="predicted"/>
<dbReference type="VEuPathDB" id="TriTrypDB:LpyrH10_11_1370"/>
<accession>A0A0M9FZP2</accession>
<dbReference type="RefSeq" id="XP_015657615.1">
    <property type="nucleotide sequence ID" value="XM_015803790.1"/>
</dbReference>
<protein>
    <recommendedName>
        <fullName evidence="2">RRM domain-containing protein</fullName>
    </recommendedName>
</protein>
<sequence length="543" mass="56965">MPINPEYIALPKSKEMFAIASWRDSPAPSAATHLVISPSPHLNSLDALRGSKNGTSTMPGVFTTTNTAAGALSPAPVLPAAEDAAKAKADVPSPFPSPATGGKKKKRKSAAVAGGATGTHPDDVDDFFVHILLPAGVAVQTLEFELQAQATPLKMIEVGLPKVVFPRKAGANASSGAEGSASNVSAGAPPPSGAATAKPGMVLSPFCTPAVVPIGSENGLPPMSLPPADLLPEPALARISSGAAHGAAGATTDRAPSPTSPPPAVTSAGGTHHGGDFQVSLLFAEKAEAEKTMAFVQRRWPTAAVSTASRSRSVLNATLVLKGLPNQAKTETVLAEIQKLPHPPSYVRLLRSERGVFKGVVFVKYANCEVSEECKLRLEQFVLGSRPLKVEFKKKSSAASAASEAASENKRSLQELVRDLRVSTEYEGFHLDRTEVSKEELKVLKQLCQSYGLHFDINDQRATVRRVLGANGTLSEKPSPALRPQSATPVWVPATPAPLRPMDFKGISHWKDIRNQANTLGIVRPLGPEDGKPAFSAGRGRPL</sequence>
<feature type="region of interest" description="Disordered" evidence="1">
    <location>
        <begin position="524"/>
        <end position="543"/>
    </location>
</feature>
<dbReference type="GeneID" id="26905962"/>
<dbReference type="Gene3D" id="3.30.70.330">
    <property type="match status" value="1"/>
</dbReference>
<feature type="region of interest" description="Disordered" evidence="1">
    <location>
        <begin position="170"/>
        <end position="195"/>
    </location>
</feature>
<name>A0A0M9FZP2_LEPPY</name>
<dbReference type="AlphaFoldDB" id="A0A0M9FZP2"/>
<feature type="region of interest" description="Disordered" evidence="1">
    <location>
        <begin position="83"/>
        <end position="119"/>
    </location>
</feature>
<evidence type="ECO:0000259" key="2">
    <source>
        <dbReference type="SMART" id="SM00360"/>
    </source>
</evidence>
<dbReference type="EMBL" id="LGTL01000011">
    <property type="protein sequence ID" value="KPA79176.1"/>
    <property type="molecule type" value="Genomic_DNA"/>
</dbReference>
<dbReference type="InterPro" id="IPR000504">
    <property type="entry name" value="RRM_dom"/>
</dbReference>
<dbReference type="OrthoDB" id="251492at2759"/>
<feature type="region of interest" description="Disordered" evidence="1">
    <location>
        <begin position="241"/>
        <end position="271"/>
    </location>
</feature>
<organism evidence="3 4">
    <name type="scientific">Leptomonas pyrrhocoris</name>
    <name type="common">Firebug parasite</name>
    <dbReference type="NCBI Taxonomy" id="157538"/>
    <lineage>
        <taxon>Eukaryota</taxon>
        <taxon>Discoba</taxon>
        <taxon>Euglenozoa</taxon>
        <taxon>Kinetoplastea</taxon>
        <taxon>Metakinetoplastina</taxon>
        <taxon>Trypanosomatida</taxon>
        <taxon>Trypanosomatidae</taxon>
        <taxon>Leishmaniinae</taxon>
        <taxon>Leptomonas</taxon>
    </lineage>
</organism>
<feature type="domain" description="RRM" evidence="2">
    <location>
        <begin position="318"/>
        <end position="391"/>
    </location>
</feature>
<dbReference type="GO" id="GO:0003723">
    <property type="term" value="F:RNA binding"/>
    <property type="evidence" value="ECO:0007669"/>
    <property type="project" value="InterPro"/>
</dbReference>
<dbReference type="InterPro" id="IPR035979">
    <property type="entry name" value="RBD_domain_sf"/>
</dbReference>
<evidence type="ECO:0000313" key="4">
    <source>
        <dbReference type="Proteomes" id="UP000037923"/>
    </source>
</evidence>
<reference evidence="3 4" key="1">
    <citation type="submission" date="2015-07" db="EMBL/GenBank/DDBJ databases">
        <title>High-quality genome of monoxenous trypanosomatid Leptomonas pyrrhocoris.</title>
        <authorList>
            <person name="Flegontov P."/>
            <person name="Butenko A."/>
            <person name="Firsov S."/>
            <person name="Vlcek C."/>
            <person name="Logacheva M.D."/>
            <person name="Field M."/>
            <person name="Filatov D."/>
            <person name="Flegontova O."/>
            <person name="Gerasimov E."/>
            <person name="Jackson A.P."/>
            <person name="Kelly S."/>
            <person name="Opperdoes F."/>
            <person name="O'Reilly A."/>
            <person name="Votypka J."/>
            <person name="Yurchenko V."/>
            <person name="Lukes J."/>
        </authorList>
    </citation>
    <scope>NUCLEOTIDE SEQUENCE [LARGE SCALE GENOMIC DNA]</scope>
    <source>
        <strain evidence="3">H10</strain>
    </source>
</reference>
<keyword evidence="4" id="KW-1185">Reference proteome</keyword>
<gene>
    <name evidence="3" type="ORF">ABB37_05672</name>
</gene>
<dbReference type="InterPro" id="IPR012677">
    <property type="entry name" value="Nucleotide-bd_a/b_plait_sf"/>
</dbReference>
<dbReference type="OMA" id="FAIASWR"/>
<feature type="compositionally biased region" description="Low complexity" evidence="1">
    <location>
        <begin position="241"/>
        <end position="257"/>
    </location>
</feature>
<dbReference type="Proteomes" id="UP000037923">
    <property type="component" value="Unassembled WGS sequence"/>
</dbReference>
<comment type="caution">
    <text evidence="3">The sequence shown here is derived from an EMBL/GenBank/DDBJ whole genome shotgun (WGS) entry which is preliminary data.</text>
</comment>
<evidence type="ECO:0000256" key="1">
    <source>
        <dbReference type="SAM" id="MobiDB-lite"/>
    </source>
</evidence>
<dbReference type="SMART" id="SM00360">
    <property type="entry name" value="RRM"/>
    <property type="match status" value="1"/>
</dbReference>
<evidence type="ECO:0000313" key="3">
    <source>
        <dbReference type="EMBL" id="KPA79176.1"/>
    </source>
</evidence>
<dbReference type="SUPFAM" id="SSF54928">
    <property type="entry name" value="RNA-binding domain, RBD"/>
    <property type="match status" value="1"/>
</dbReference>